<feature type="domain" description="NodB homology" evidence="4">
    <location>
        <begin position="221"/>
        <end position="436"/>
    </location>
</feature>
<dbReference type="GO" id="GO:0016810">
    <property type="term" value="F:hydrolase activity, acting on carbon-nitrogen (but not peptide) bonds"/>
    <property type="evidence" value="ECO:0007669"/>
    <property type="project" value="InterPro"/>
</dbReference>
<keyword evidence="2" id="KW-0732">Signal</keyword>
<dbReference type="GO" id="GO:0005975">
    <property type="term" value="P:carbohydrate metabolic process"/>
    <property type="evidence" value="ECO:0007669"/>
    <property type="project" value="InterPro"/>
</dbReference>
<dbReference type="InterPro" id="IPR051398">
    <property type="entry name" value="Polysacch_Deacetylase"/>
</dbReference>
<dbReference type="SUPFAM" id="SSF88713">
    <property type="entry name" value="Glycoside hydrolase/deacetylase"/>
    <property type="match status" value="1"/>
</dbReference>
<dbReference type="PANTHER" id="PTHR34216:SF3">
    <property type="entry name" value="POLY-BETA-1,6-N-ACETYL-D-GLUCOSAMINE N-DEACETYLASE"/>
    <property type="match status" value="1"/>
</dbReference>
<evidence type="ECO:0000256" key="1">
    <source>
        <dbReference type="ARBA" id="ARBA00004613"/>
    </source>
</evidence>
<dbReference type="InterPro" id="IPR002509">
    <property type="entry name" value="NODB_dom"/>
</dbReference>
<dbReference type="Gene3D" id="3.20.20.370">
    <property type="entry name" value="Glycoside hydrolase/deacetylase"/>
    <property type="match status" value="1"/>
</dbReference>
<dbReference type="RefSeq" id="WP_124193802.1">
    <property type="nucleotide sequence ID" value="NZ_REGA01000001.1"/>
</dbReference>
<sequence length="436" mass="48175">MNRRKYLAAAAATAALAGCLGGDESDTEPTDDDPEDDADDDPEDDADDDPEDDADDTEPEEETEDEDEDEDEEIEQVDDFEDLDRWEVVVGSLTADEERSYTGSQSALLEAEAEEEGVRIVRELDEPRDFSEMRPGVAMASSATAAPIIQLADSDGDRIDFRQQVHSDTPLTRSSFGIANVDGDPNLTDITEIQIIRWTGEEYETQLWVDDLHFVPAPEQGTVLLQFDGGHETDYTDALPVLEEYDYQATSFVTTGRLREEEDHDGDRLTHDQLAELDDAGWTIASHSAHGSNLASPPEDREQEDEISDARAWLEDNGYEDGADYFSYPQNKYNGETLELVEEHHELGFAGRFPSQGYAANPALCSRVINPDADEARAALETTSEWGGITAIVFYELDAESLSALEATAEYLDGSDELEVIGPDEMAAEYVIESGR</sequence>
<evidence type="ECO:0000313" key="6">
    <source>
        <dbReference type="Proteomes" id="UP000282323"/>
    </source>
</evidence>
<accession>A0A3N6M300</accession>
<feature type="region of interest" description="Disordered" evidence="3">
    <location>
        <begin position="17"/>
        <end position="85"/>
    </location>
</feature>
<evidence type="ECO:0000313" key="5">
    <source>
        <dbReference type="EMBL" id="RQG97823.1"/>
    </source>
</evidence>
<dbReference type="InterPro" id="IPR011330">
    <property type="entry name" value="Glyco_hydro/deAcase_b/a-brl"/>
</dbReference>
<dbReference type="GO" id="GO:0005576">
    <property type="term" value="C:extracellular region"/>
    <property type="evidence" value="ECO:0007669"/>
    <property type="project" value="UniProtKB-SubCell"/>
</dbReference>
<evidence type="ECO:0000256" key="3">
    <source>
        <dbReference type="SAM" id="MobiDB-lite"/>
    </source>
</evidence>
<proteinExistence type="predicted"/>
<feature type="compositionally biased region" description="Acidic residues" evidence="3">
    <location>
        <begin position="23"/>
        <end position="84"/>
    </location>
</feature>
<keyword evidence="6" id="KW-1185">Reference proteome</keyword>
<evidence type="ECO:0000256" key="2">
    <source>
        <dbReference type="ARBA" id="ARBA00022729"/>
    </source>
</evidence>
<dbReference type="AlphaFoldDB" id="A0A3N6M300"/>
<dbReference type="PROSITE" id="PS51677">
    <property type="entry name" value="NODB"/>
    <property type="match status" value="1"/>
</dbReference>
<dbReference type="OrthoDB" id="10436at2157"/>
<protein>
    <submittedName>
        <fullName evidence="5">Polysaccharide deacetylase</fullName>
    </submittedName>
</protein>
<dbReference type="CDD" id="cd10970">
    <property type="entry name" value="CE4_DAC_u1_6s"/>
    <property type="match status" value="1"/>
</dbReference>
<dbReference type="PANTHER" id="PTHR34216">
    <property type="match status" value="1"/>
</dbReference>
<dbReference type="EMBL" id="REGA01000001">
    <property type="protein sequence ID" value="RQG97823.1"/>
    <property type="molecule type" value="Genomic_DNA"/>
</dbReference>
<gene>
    <name evidence="5" type="ORF">EA473_01050</name>
</gene>
<name>A0A3N6M300_NATCH</name>
<reference evidence="5 6" key="1">
    <citation type="submission" date="2018-10" db="EMBL/GenBank/DDBJ databases">
        <title>Natrarchaeobius chitinivorans gen. nov., sp. nov., and Natrarchaeobius haloalkaliphilus sp. nov., alkaliphilic, chitin-utilizing haloarchaea from hypersaline alkaline lakes.</title>
        <authorList>
            <person name="Sorokin D.Y."/>
            <person name="Elcheninov A.G."/>
            <person name="Kostrikina N.A."/>
            <person name="Bale N.J."/>
            <person name="Sinninghe Damste J.S."/>
            <person name="Khijniak T.V."/>
            <person name="Kublanov I.V."/>
            <person name="Toshchakov S.V."/>
        </authorList>
    </citation>
    <scope>NUCLEOTIDE SEQUENCE [LARGE SCALE GENOMIC DNA]</scope>
    <source>
        <strain evidence="5 6">AArcht4T</strain>
    </source>
</reference>
<feature type="region of interest" description="Disordered" evidence="3">
    <location>
        <begin position="288"/>
        <end position="307"/>
    </location>
</feature>
<dbReference type="Proteomes" id="UP000282323">
    <property type="component" value="Unassembled WGS sequence"/>
</dbReference>
<comment type="caution">
    <text evidence="5">The sequence shown here is derived from an EMBL/GenBank/DDBJ whole genome shotgun (WGS) entry which is preliminary data.</text>
</comment>
<dbReference type="PROSITE" id="PS51257">
    <property type="entry name" value="PROKAR_LIPOPROTEIN"/>
    <property type="match status" value="1"/>
</dbReference>
<organism evidence="5 6">
    <name type="scientific">Natrarchaeobius chitinivorans</name>
    <dbReference type="NCBI Taxonomy" id="1679083"/>
    <lineage>
        <taxon>Archaea</taxon>
        <taxon>Methanobacteriati</taxon>
        <taxon>Methanobacteriota</taxon>
        <taxon>Stenosarchaea group</taxon>
        <taxon>Halobacteria</taxon>
        <taxon>Halobacteriales</taxon>
        <taxon>Natrialbaceae</taxon>
        <taxon>Natrarchaeobius</taxon>
    </lineage>
</organism>
<comment type="subcellular location">
    <subcellularLocation>
        <location evidence="1">Secreted</location>
    </subcellularLocation>
</comment>
<dbReference type="Pfam" id="PF01522">
    <property type="entry name" value="Polysacc_deac_1"/>
    <property type="match status" value="1"/>
</dbReference>
<evidence type="ECO:0000259" key="4">
    <source>
        <dbReference type="PROSITE" id="PS51677"/>
    </source>
</evidence>